<accession>A0A1G4HI25</accession>
<dbReference type="EMBL" id="LT615268">
    <property type="protein sequence ID" value="SCO74582.1"/>
    <property type="molecule type" value="Genomic_DNA"/>
</dbReference>
<organism evidence="1 2">
    <name type="scientific">Plasmodium vivax</name>
    <name type="common">malaria parasite P. vivax</name>
    <dbReference type="NCBI Taxonomy" id="5855"/>
    <lineage>
        <taxon>Eukaryota</taxon>
        <taxon>Sar</taxon>
        <taxon>Alveolata</taxon>
        <taxon>Apicomplexa</taxon>
        <taxon>Aconoidasida</taxon>
        <taxon>Haemosporida</taxon>
        <taxon>Plasmodiidae</taxon>
        <taxon>Plasmodium</taxon>
        <taxon>Plasmodium (Plasmodium)</taxon>
    </lineage>
</organism>
<evidence type="ECO:0000313" key="2">
    <source>
        <dbReference type="Proteomes" id="UP000305196"/>
    </source>
</evidence>
<evidence type="ECO:0000313" key="1">
    <source>
        <dbReference type="EMBL" id="SCO74582.1"/>
    </source>
</evidence>
<dbReference type="AlphaFoldDB" id="A0A1G4HI25"/>
<reference evidence="1 2" key="1">
    <citation type="submission" date="2016-07" db="EMBL/GenBank/DDBJ databases">
        <authorList>
            <consortium name="Pathogen Informatics"/>
        </authorList>
    </citation>
    <scope>NUCLEOTIDE SEQUENCE [LARGE SCALE GENOMIC DNA]</scope>
</reference>
<protein>
    <submittedName>
        <fullName evidence="1">Plasmodium variant antigen protein Cir/Yir/Bir, putative</fullName>
    </submittedName>
</protein>
<name>A0A1G4HI25_PLAVI</name>
<sequence length="247" mass="29252">MESADESNEYDFFSDFDNYREKEESIETSVFVKDYTEGCNFISNDYILKKINSISKVCVHFKIFFSKLISALSSDSSKSYENKDASFMNYWLNIQFQKDTMNTTYNINRFYNELKTKDDKFDKNKILNNKLQKIDDGELNNMKELYELYKENNKIYNYLTSGDEKVCTSCSNCTEMCIEKYKKNIKRCPNNKTKFCKALYKFKELYEGYFNQDYMNRCSVDVGKLPSYSDVTDTSSAAEQKFTPFRQ</sequence>
<dbReference type="VEuPathDB" id="PlasmoDB:PVW1_130006900"/>
<gene>
    <name evidence="1" type="ORF">PVC01_130006600</name>
</gene>
<dbReference type="VEuPathDB" id="PlasmoDB:PVP01_0000550"/>
<dbReference type="VEuPathDB" id="PlasmoDB:PVPAM_130013800"/>
<dbReference type="Proteomes" id="UP000305196">
    <property type="component" value="Chromosome 13"/>
</dbReference>
<proteinExistence type="predicted"/>